<dbReference type="RefSeq" id="WP_147042661.1">
    <property type="nucleotide sequence ID" value="NZ_BAABIR010000006.1"/>
</dbReference>
<dbReference type="AlphaFoldDB" id="A0A5C6TSU9"/>
<reference evidence="1 2" key="1">
    <citation type="journal article" date="2015" name="J. Microbiol.">
        <title>Sphingosinicella ginsenosidimutans sp. nov., with ginsenoside converting activity.</title>
        <authorList>
            <person name="Kim J.K."/>
            <person name="Kang M.S."/>
            <person name="Park S.C."/>
            <person name="Kim K.M."/>
            <person name="Choi K."/>
            <person name="Yoon M.H."/>
            <person name="Im W.T."/>
        </authorList>
    </citation>
    <scope>NUCLEOTIDE SEQUENCE [LARGE SCALE GENOMIC DNA]</scope>
    <source>
        <strain evidence="1 2">BS-11</strain>
    </source>
</reference>
<protein>
    <submittedName>
        <fullName evidence="1">Uncharacterized protein</fullName>
    </submittedName>
</protein>
<proteinExistence type="predicted"/>
<gene>
    <name evidence="1" type="ORF">FRZ32_05975</name>
</gene>
<evidence type="ECO:0000313" key="2">
    <source>
        <dbReference type="Proteomes" id="UP000321249"/>
    </source>
</evidence>
<dbReference type="EMBL" id="VOQQ01000001">
    <property type="protein sequence ID" value="TXC63250.1"/>
    <property type="molecule type" value="Genomic_DNA"/>
</dbReference>
<dbReference type="Proteomes" id="UP000321249">
    <property type="component" value="Unassembled WGS sequence"/>
</dbReference>
<evidence type="ECO:0000313" key="1">
    <source>
        <dbReference type="EMBL" id="TXC63250.1"/>
    </source>
</evidence>
<accession>A0A5C6TSU9</accession>
<comment type="caution">
    <text evidence="1">The sequence shown here is derived from an EMBL/GenBank/DDBJ whole genome shotgun (WGS) entry which is preliminary data.</text>
</comment>
<dbReference type="OrthoDB" id="7574634at2"/>
<organism evidence="1 2">
    <name type="scientific">Allosphingosinicella ginsenosidimutans</name>
    <dbReference type="NCBI Taxonomy" id="1176539"/>
    <lineage>
        <taxon>Bacteria</taxon>
        <taxon>Pseudomonadati</taxon>
        <taxon>Pseudomonadota</taxon>
        <taxon>Alphaproteobacteria</taxon>
        <taxon>Sphingomonadales</taxon>
        <taxon>Sphingomonadaceae</taxon>
        <taxon>Allosphingosinicella</taxon>
    </lineage>
</organism>
<keyword evidence="2" id="KW-1185">Reference proteome</keyword>
<name>A0A5C6TSU9_9SPHN</name>
<sequence>MQWEHDGMLLVRAELSERLDALQQAATRMTMRDFVRGIGAIRTLASAYGMMPVVCLADAFERAIRSEPRGCPAGLYFDRLRDAIGCEPLDAAASQTLMASISVRLGA</sequence>